<dbReference type="Proteomes" id="UP000176050">
    <property type="component" value="Chromosome"/>
</dbReference>
<evidence type="ECO:0000313" key="1">
    <source>
        <dbReference type="EMBL" id="AOW19218.1"/>
    </source>
</evidence>
<reference evidence="1 2" key="1">
    <citation type="submission" date="2016-10" db="EMBL/GenBank/DDBJ databases">
        <title>Lutibacter sp. LPB0138, isolated from marine gastropod.</title>
        <authorList>
            <person name="Kim E."/>
            <person name="Yi H."/>
        </authorList>
    </citation>
    <scope>NUCLEOTIDE SEQUENCE [LARGE SCALE GENOMIC DNA]</scope>
    <source>
        <strain evidence="1 2">LPB0138</strain>
    </source>
</reference>
<evidence type="ECO:0000313" key="2">
    <source>
        <dbReference type="Proteomes" id="UP000176050"/>
    </source>
</evidence>
<dbReference type="EMBL" id="CP017478">
    <property type="protein sequence ID" value="AOW19218.1"/>
    <property type="molecule type" value="Genomic_DNA"/>
</dbReference>
<keyword evidence="2" id="KW-1185">Reference proteome</keyword>
<proteinExistence type="predicted"/>
<dbReference type="RefSeq" id="WP_070235348.1">
    <property type="nucleotide sequence ID" value="NZ_CP017478.1"/>
</dbReference>
<dbReference type="AlphaFoldDB" id="A0A1D8P3Q5"/>
<dbReference type="KEGG" id="lul:LPB138_00295"/>
<dbReference type="STRING" id="1850246.LPB138_00295"/>
<protein>
    <submittedName>
        <fullName evidence="1">Uncharacterized protein</fullName>
    </submittedName>
</protein>
<name>A0A1D8P3Q5_9FLAO</name>
<sequence length="248" mass="29272">MGKKYNFKFDSVTIHKFKLSKTQQKSYNKRTRKFKIDSSKCYSICSNSKGKFKKWEKENCSEVKDKIIEKYNSTHPDYSWAKTSKVENCTIAYSDANKDSTLYKSVQCQYFPSIVSNKLNSIREKIDYTKFNYSQNDCFMKYNNAEIKGWFYIDCNLALLDSIALKSIQKEFIDLGYTNIKTSGYIDNLTILAYEAYFKKLNNKKDHELRDYQLKLKNLGYDIDITGILDEKTKIAQDQYKKDLKKKK</sequence>
<organism evidence="1 2">
    <name type="scientific">Urechidicola croceus</name>
    <dbReference type="NCBI Taxonomy" id="1850246"/>
    <lineage>
        <taxon>Bacteria</taxon>
        <taxon>Pseudomonadati</taxon>
        <taxon>Bacteroidota</taxon>
        <taxon>Flavobacteriia</taxon>
        <taxon>Flavobacteriales</taxon>
        <taxon>Flavobacteriaceae</taxon>
        <taxon>Urechidicola</taxon>
    </lineage>
</organism>
<dbReference type="OrthoDB" id="1139442at2"/>
<gene>
    <name evidence="1" type="ORF">LPB138_00295</name>
</gene>
<accession>A0A1D8P3Q5</accession>